<keyword evidence="6" id="KW-1185">Reference proteome</keyword>
<dbReference type="Pfam" id="PF01022">
    <property type="entry name" value="HTH_5"/>
    <property type="match status" value="1"/>
</dbReference>
<dbReference type="InterPro" id="IPR051011">
    <property type="entry name" value="Metal_resp_trans_reg"/>
</dbReference>
<reference evidence="5 6" key="1">
    <citation type="journal article" date="2015" name="Stand. Genomic Sci.">
        <title>Genomic Encyclopedia of Bacterial and Archaeal Type Strains, Phase III: the genomes of soil and plant-associated and newly described type strains.</title>
        <authorList>
            <person name="Whitman W.B."/>
            <person name="Woyke T."/>
            <person name="Klenk H.P."/>
            <person name="Zhou Y."/>
            <person name="Lilburn T.G."/>
            <person name="Beck B.J."/>
            <person name="De Vos P."/>
            <person name="Vandamme P."/>
            <person name="Eisen J.A."/>
            <person name="Garrity G."/>
            <person name="Hugenholtz P."/>
            <person name="Kyrpides N.C."/>
        </authorList>
    </citation>
    <scope>NUCLEOTIDE SEQUENCE [LARGE SCALE GENOMIC DNA]</scope>
    <source>
        <strain evidence="5 6">VKM Ac-2538</strain>
    </source>
</reference>
<organism evidence="5 6">
    <name type="scientific">Kribbella orskensis</name>
    <dbReference type="NCBI Taxonomy" id="2512216"/>
    <lineage>
        <taxon>Bacteria</taxon>
        <taxon>Bacillati</taxon>
        <taxon>Actinomycetota</taxon>
        <taxon>Actinomycetes</taxon>
        <taxon>Propionibacteriales</taxon>
        <taxon>Kribbellaceae</taxon>
        <taxon>Kribbella</taxon>
    </lineage>
</organism>
<dbReference type="Proteomes" id="UP000295818">
    <property type="component" value="Unassembled WGS sequence"/>
</dbReference>
<dbReference type="CDD" id="cd00090">
    <property type="entry name" value="HTH_ARSR"/>
    <property type="match status" value="1"/>
</dbReference>
<dbReference type="InterPro" id="IPR011991">
    <property type="entry name" value="ArsR-like_HTH"/>
</dbReference>
<protein>
    <submittedName>
        <fullName evidence="5">Regulatory ArsR family protein</fullName>
    </submittedName>
</protein>
<dbReference type="PANTHER" id="PTHR43132:SF6">
    <property type="entry name" value="HTH-TYPE TRANSCRIPTIONAL REPRESSOR CZRA"/>
    <property type="match status" value="1"/>
</dbReference>
<dbReference type="Gene3D" id="1.10.10.10">
    <property type="entry name" value="Winged helix-like DNA-binding domain superfamily/Winged helix DNA-binding domain"/>
    <property type="match status" value="1"/>
</dbReference>
<dbReference type="InterPro" id="IPR036388">
    <property type="entry name" value="WH-like_DNA-bd_sf"/>
</dbReference>
<keyword evidence="2" id="KW-0238">DNA-binding</keyword>
<dbReference type="SUPFAM" id="SSF46785">
    <property type="entry name" value="Winged helix' DNA-binding domain"/>
    <property type="match status" value="1"/>
</dbReference>
<evidence type="ECO:0000256" key="2">
    <source>
        <dbReference type="ARBA" id="ARBA00023125"/>
    </source>
</evidence>
<feature type="domain" description="HTH arsR-type" evidence="4">
    <location>
        <begin position="7"/>
        <end position="37"/>
    </location>
</feature>
<dbReference type="PANTHER" id="PTHR43132">
    <property type="entry name" value="ARSENICAL RESISTANCE OPERON REPRESSOR ARSR-RELATED"/>
    <property type="match status" value="1"/>
</dbReference>
<name>A0ABY2BGY7_9ACTN</name>
<comment type="caution">
    <text evidence="5">The sequence shown here is derived from an EMBL/GenBank/DDBJ whole genome shotgun (WGS) entry which is preliminary data.</text>
</comment>
<gene>
    <name evidence="5" type="ORF">EV644_110237</name>
</gene>
<evidence type="ECO:0000256" key="1">
    <source>
        <dbReference type="ARBA" id="ARBA00023015"/>
    </source>
</evidence>
<evidence type="ECO:0000313" key="6">
    <source>
        <dbReference type="Proteomes" id="UP000295818"/>
    </source>
</evidence>
<dbReference type="EMBL" id="SLWM01000010">
    <property type="protein sequence ID" value="TCO19587.1"/>
    <property type="molecule type" value="Genomic_DNA"/>
</dbReference>
<evidence type="ECO:0000313" key="5">
    <source>
        <dbReference type="EMBL" id="TCO19587.1"/>
    </source>
</evidence>
<dbReference type="InterPro" id="IPR036390">
    <property type="entry name" value="WH_DNA-bd_sf"/>
</dbReference>
<accession>A0ABY2BGY7</accession>
<evidence type="ECO:0000256" key="3">
    <source>
        <dbReference type="ARBA" id="ARBA00023163"/>
    </source>
</evidence>
<proteinExistence type="predicted"/>
<evidence type="ECO:0000259" key="4">
    <source>
        <dbReference type="Pfam" id="PF01022"/>
    </source>
</evidence>
<sequence length="66" mass="6757">MEMAGVEGPASTSQLVAVLGLGLGTVGDHLEVLRDAGAVGRTRTGRSVLYHRTELGDLLARTAVPG</sequence>
<keyword evidence="1" id="KW-0805">Transcription regulation</keyword>
<dbReference type="InterPro" id="IPR001845">
    <property type="entry name" value="HTH_ArsR_DNA-bd_dom"/>
</dbReference>
<keyword evidence="3" id="KW-0804">Transcription</keyword>